<dbReference type="Proteomes" id="UP000541969">
    <property type="component" value="Unassembled WGS sequence"/>
</dbReference>
<evidence type="ECO:0000313" key="3">
    <source>
        <dbReference type="Proteomes" id="UP000541969"/>
    </source>
</evidence>
<dbReference type="Pfam" id="PF13672">
    <property type="entry name" value="PP2C_2"/>
    <property type="match status" value="1"/>
</dbReference>
<keyword evidence="2" id="KW-0378">Hydrolase</keyword>
<gene>
    <name evidence="2" type="ORF">GGQ55_003652</name>
</gene>
<dbReference type="SMART" id="SM00332">
    <property type="entry name" value="PP2Cc"/>
    <property type="match status" value="1"/>
</dbReference>
<dbReference type="InterPro" id="IPR001932">
    <property type="entry name" value="PPM-type_phosphatase-like_dom"/>
</dbReference>
<evidence type="ECO:0000259" key="1">
    <source>
        <dbReference type="PROSITE" id="PS51746"/>
    </source>
</evidence>
<dbReference type="PROSITE" id="PS51746">
    <property type="entry name" value="PPM_2"/>
    <property type="match status" value="1"/>
</dbReference>
<name>A0A853CHC5_9ACTN</name>
<dbReference type="Gene3D" id="3.60.40.10">
    <property type="entry name" value="PPM-type phosphatase domain"/>
    <property type="match status" value="1"/>
</dbReference>
<dbReference type="RefSeq" id="WP_179719176.1">
    <property type="nucleotide sequence ID" value="NZ_JACBZT010000001.1"/>
</dbReference>
<protein>
    <submittedName>
        <fullName evidence="2">Protein phosphatase</fullName>
        <ecNumber evidence="2">3.1.3.16</ecNumber>
    </submittedName>
</protein>
<dbReference type="InterPro" id="IPR036457">
    <property type="entry name" value="PPM-type-like_dom_sf"/>
</dbReference>
<dbReference type="AlphaFoldDB" id="A0A853CHC5"/>
<keyword evidence="3" id="KW-1185">Reference proteome</keyword>
<dbReference type="CDD" id="cd00143">
    <property type="entry name" value="PP2Cc"/>
    <property type="match status" value="1"/>
</dbReference>
<dbReference type="GO" id="GO:0004722">
    <property type="term" value="F:protein serine/threonine phosphatase activity"/>
    <property type="evidence" value="ECO:0007669"/>
    <property type="project" value="UniProtKB-EC"/>
</dbReference>
<proteinExistence type="predicted"/>
<feature type="domain" description="PPM-type phosphatase" evidence="1">
    <location>
        <begin position="16"/>
        <end position="247"/>
    </location>
</feature>
<accession>A0A853CHC5</accession>
<reference evidence="2 3" key="1">
    <citation type="submission" date="2020-07" db="EMBL/GenBank/DDBJ databases">
        <title>Sequencing the genomes of 1000 actinobacteria strains.</title>
        <authorList>
            <person name="Klenk H.-P."/>
        </authorList>
    </citation>
    <scope>NUCLEOTIDE SEQUENCE [LARGE SCALE GENOMIC DNA]</scope>
    <source>
        <strain evidence="2 3">DSM 104001</strain>
    </source>
</reference>
<evidence type="ECO:0000313" key="2">
    <source>
        <dbReference type="EMBL" id="NYJ07374.1"/>
    </source>
</evidence>
<organism evidence="2 3">
    <name type="scientific">Petropleomorpha daqingensis</name>
    <dbReference type="NCBI Taxonomy" id="2026353"/>
    <lineage>
        <taxon>Bacteria</taxon>
        <taxon>Bacillati</taxon>
        <taxon>Actinomycetota</taxon>
        <taxon>Actinomycetes</taxon>
        <taxon>Geodermatophilales</taxon>
        <taxon>Geodermatophilaceae</taxon>
        <taxon>Petropleomorpha</taxon>
    </lineage>
</organism>
<comment type="caution">
    <text evidence="2">The sequence shown here is derived from an EMBL/GenBank/DDBJ whole genome shotgun (WGS) entry which is preliminary data.</text>
</comment>
<dbReference type="SUPFAM" id="SSF81606">
    <property type="entry name" value="PP2C-like"/>
    <property type="match status" value="1"/>
</dbReference>
<sequence length="271" mass="27404">MTEPLVLPGELTLVLESAADSIAGPRPDNQDAGLAAARVIAVADGVGGSFGGATAAGLVIDRLRAAADLARPDAPDLVGSVQAATGDLMVALTRDPALAGMATTLTAAALTSGGRLVLAHVGDSRAYLLRRGELIRLSTDHSLVQALVDSGAITPEQARVHPMRSVVLAALRGRPEDLAGLAVRALPVQPGDRLMLCTDGLSGAVPELVLRELLAAEASPADTVRRLLQTALARSTGDNATAVVADVGVLVGGPALPTSVVGAARTLRRRG</sequence>
<dbReference type="EMBL" id="JACBZT010000001">
    <property type="protein sequence ID" value="NYJ07374.1"/>
    <property type="molecule type" value="Genomic_DNA"/>
</dbReference>
<dbReference type="SMART" id="SM00331">
    <property type="entry name" value="PP2C_SIG"/>
    <property type="match status" value="1"/>
</dbReference>
<dbReference type="EC" id="3.1.3.16" evidence="2"/>